<dbReference type="InterPro" id="IPR011704">
    <property type="entry name" value="ATPase_dyneun-rel_AAA"/>
</dbReference>
<dbReference type="GO" id="GO:0005524">
    <property type="term" value="F:ATP binding"/>
    <property type="evidence" value="ECO:0007669"/>
    <property type="project" value="UniProtKB-KW"/>
</dbReference>
<feature type="compositionally biased region" description="Acidic residues" evidence="3">
    <location>
        <begin position="2450"/>
        <end position="2465"/>
    </location>
</feature>
<comment type="caution">
    <text evidence="5">The sequence shown here is derived from an EMBL/GenBank/DDBJ whole genome shotgun (WGS) entry which is preliminary data.</text>
</comment>
<dbReference type="GO" id="GO:0005634">
    <property type="term" value="C:nucleus"/>
    <property type="evidence" value="ECO:0007669"/>
    <property type="project" value="TreeGrafter"/>
</dbReference>
<dbReference type="PANTHER" id="PTHR48103:SF2">
    <property type="entry name" value="MIDASIN"/>
    <property type="match status" value="1"/>
</dbReference>
<keyword evidence="6" id="KW-1185">Reference proteome</keyword>
<keyword evidence="1" id="KW-0547">Nucleotide-binding</keyword>
<feature type="compositionally biased region" description="Acidic residues" evidence="3">
    <location>
        <begin position="2328"/>
        <end position="2340"/>
    </location>
</feature>
<reference evidence="6" key="1">
    <citation type="submission" date="2023-01" db="EMBL/GenBank/DDBJ databases">
        <title>Key to firefly adult light organ development and bioluminescence: homeobox transcription factors regulate luciferase expression and transportation to peroxisome.</title>
        <authorList>
            <person name="Fu X."/>
        </authorList>
    </citation>
    <scope>NUCLEOTIDE SEQUENCE [LARGE SCALE GENOMIC DNA]</scope>
</reference>
<evidence type="ECO:0000256" key="1">
    <source>
        <dbReference type="ARBA" id="ARBA00022741"/>
    </source>
</evidence>
<protein>
    <recommendedName>
        <fullName evidence="4">VWFA domain-containing protein</fullName>
    </recommendedName>
</protein>
<dbReference type="Gene3D" id="3.40.50.300">
    <property type="entry name" value="P-loop containing nucleotide triphosphate hydrolases"/>
    <property type="match status" value="1"/>
</dbReference>
<dbReference type="GO" id="GO:0030687">
    <property type="term" value="C:preribosome, large subunit precursor"/>
    <property type="evidence" value="ECO:0007669"/>
    <property type="project" value="TreeGrafter"/>
</dbReference>
<feature type="compositionally biased region" description="Basic and acidic residues" evidence="3">
    <location>
        <begin position="2341"/>
        <end position="2387"/>
    </location>
</feature>
<dbReference type="SUPFAM" id="SSF52540">
    <property type="entry name" value="P-loop containing nucleoside triphosphate hydrolases"/>
    <property type="match status" value="1"/>
</dbReference>
<evidence type="ECO:0000256" key="2">
    <source>
        <dbReference type="ARBA" id="ARBA00022840"/>
    </source>
</evidence>
<evidence type="ECO:0000256" key="3">
    <source>
        <dbReference type="SAM" id="MobiDB-lite"/>
    </source>
</evidence>
<feature type="compositionally biased region" description="Basic and acidic residues" evidence="3">
    <location>
        <begin position="2599"/>
        <end position="2611"/>
    </location>
</feature>
<feature type="compositionally biased region" description="Basic and acidic residues" evidence="3">
    <location>
        <begin position="2557"/>
        <end position="2576"/>
    </location>
</feature>
<accession>A0AAN7PBA1</accession>
<name>A0AAN7PBA1_9COLE</name>
<dbReference type="Proteomes" id="UP001353858">
    <property type="component" value="Unassembled WGS sequence"/>
</dbReference>
<gene>
    <name evidence="5" type="ORF">RN001_007157</name>
</gene>
<dbReference type="PANTHER" id="PTHR48103">
    <property type="entry name" value="MIDASIN-RELATED"/>
    <property type="match status" value="1"/>
</dbReference>
<dbReference type="PROSITE" id="PS50234">
    <property type="entry name" value="VWFA"/>
    <property type="match status" value="1"/>
</dbReference>
<dbReference type="FunFam" id="3.40.50.410:FF:000028">
    <property type="entry name" value="Midasin"/>
    <property type="match status" value="1"/>
</dbReference>
<dbReference type="GO" id="GO:0000055">
    <property type="term" value="P:ribosomal large subunit export from nucleus"/>
    <property type="evidence" value="ECO:0007669"/>
    <property type="project" value="TreeGrafter"/>
</dbReference>
<evidence type="ECO:0000313" key="6">
    <source>
        <dbReference type="Proteomes" id="UP001353858"/>
    </source>
</evidence>
<feature type="compositionally biased region" description="Basic and acidic residues" evidence="3">
    <location>
        <begin position="2259"/>
        <end position="2292"/>
    </location>
</feature>
<dbReference type="InterPro" id="IPR036465">
    <property type="entry name" value="vWFA_dom_sf"/>
</dbReference>
<feature type="compositionally biased region" description="Polar residues" evidence="3">
    <location>
        <begin position="2512"/>
        <end position="2525"/>
    </location>
</feature>
<dbReference type="Pfam" id="PF00092">
    <property type="entry name" value="VWA"/>
    <property type="match status" value="1"/>
</dbReference>
<feature type="compositionally biased region" description="Basic and acidic residues" evidence="3">
    <location>
        <begin position="2239"/>
        <end position="2250"/>
    </location>
</feature>
<dbReference type="Pfam" id="PF07728">
    <property type="entry name" value="AAA_5"/>
    <property type="match status" value="1"/>
</dbReference>
<dbReference type="InterPro" id="IPR002035">
    <property type="entry name" value="VWF_A"/>
</dbReference>
<feature type="domain" description="VWFA" evidence="4">
    <location>
        <begin position="2873"/>
        <end position="3068"/>
    </location>
</feature>
<feature type="compositionally biased region" description="Basic and acidic residues" evidence="3">
    <location>
        <begin position="2492"/>
        <end position="2511"/>
    </location>
</feature>
<dbReference type="Gene3D" id="3.40.50.410">
    <property type="entry name" value="von Willebrand factor, type A domain"/>
    <property type="match status" value="1"/>
</dbReference>
<feature type="compositionally biased region" description="Acidic residues" evidence="3">
    <location>
        <begin position="2293"/>
        <end position="2313"/>
    </location>
</feature>
<feature type="compositionally biased region" description="Basic and acidic residues" evidence="3">
    <location>
        <begin position="2314"/>
        <end position="2324"/>
    </location>
</feature>
<dbReference type="EMBL" id="JARPUR010000003">
    <property type="protein sequence ID" value="KAK4879011.1"/>
    <property type="molecule type" value="Genomic_DNA"/>
</dbReference>
<evidence type="ECO:0000259" key="4">
    <source>
        <dbReference type="PROSITE" id="PS50234"/>
    </source>
</evidence>
<feature type="region of interest" description="Disordered" evidence="3">
    <location>
        <begin position="2224"/>
        <end position="2728"/>
    </location>
</feature>
<dbReference type="InterPro" id="IPR027417">
    <property type="entry name" value="P-loop_NTPase"/>
</dbReference>
<feature type="compositionally biased region" description="Basic and acidic residues" evidence="3">
    <location>
        <begin position="2673"/>
        <end position="2693"/>
    </location>
</feature>
<dbReference type="GO" id="GO:0016887">
    <property type="term" value="F:ATP hydrolysis activity"/>
    <property type="evidence" value="ECO:0007669"/>
    <property type="project" value="InterPro"/>
</dbReference>
<feature type="compositionally biased region" description="Basic and acidic residues" evidence="3">
    <location>
        <begin position="2702"/>
        <end position="2727"/>
    </location>
</feature>
<dbReference type="GO" id="GO:0000027">
    <property type="term" value="P:ribosomal large subunit assembly"/>
    <property type="evidence" value="ECO:0007669"/>
    <property type="project" value="TreeGrafter"/>
</dbReference>
<dbReference type="CDD" id="cd01460">
    <property type="entry name" value="vWA_midasin"/>
    <property type="match status" value="1"/>
</dbReference>
<sequence length="3080" mass="355992">MDEIVDYTRHLEEISKQVESILLEIIQNQLLNGEYNKGLGVLKMWEKCSRHLRTVRKSETMAAETEFFKSKLHEISNLLDYLKSIEATSEAEICEVENNIRTLLSQVSSEESLNAGGRFEWIDSLLIRCLQEGSWLLIDNVNLCSPAVLDRLNGLLEPKGVLKIGERGVKEDGKMFKVKPHKDFRLFLTMDPKNGEISRAMRNRGVEIYLFGENEEGFISNDLDLKSLINHKGLTDASHIDAVLKMHYFVSDMIIGEKPNTNHLLQAAFLTAQQLLRGVNIHTALYNSIVDVYYEKQSEFNSVDILLTIKEKIDAVMGTETGYYHNSMTLTSSDLSTNSRLANVKQQTILLPNLSNELFCNAFINSFTVTSSKNLKMRHAYLKHFLSTHKKEFLELNDQFLEICKRFDGGELPFDSRWITLSNESSNNLYLNLYYSMKLFYLKMRFNTGKKMTLFSFLKGVSSKKVEGKIDDVLEKEFLNVLDTFDDFFYAVIKNKLISDVSTIDVVSLLQWRYLLYEFTTVNIQEMDLEEYKKLIDKLHIHYRWFIKHLIKKFSQLLNIEVPRNLVVIINNIDENTTRDFSVLQKISKMFQKCISKPPPFHNDKQMLAYEEYKTIVNDFDLNAQNDYLKLISFLHNHKELRCCLIEARSKLNESELGTQLKDLHSEYLHGDDVGAGCHLEMLPILDYFACLTLNALKCNFDVVNRDILTQVLTVPSSLVGTFDYFSATGNQCLKHELKSILHWYLLNAVSITPSKLTSNAEGCVDRSSMARFTPVLSSLVTDLLMAHEKSKENLRSTSFGDYREIMKQRRKLNLMLWRNLLQLSCSDYDYVKCETKYINTAYEEFLSQLATVFNTTESDLKELSRLCVGNINDLYRKSEMQDKNKDCNLIVDLLKRCGEEVEKLSNVNKDESIFLTLIIVSNAHFLLSYLKILLTSKLPLIDPLVKTQLKKDYCQKESEEFSNIVQSYELQNNIYSCSLETLHPYVPLMKEKLKNLGDKNLELCEYVAVRPQKPNYSAMYKEVTHYLEMVLMPQRINKLFEDLNNFCVMLQTGISDKATMSTVNFEKLVQETQQQCFNFSSFINILNKYRYNYPDIIGPLLSNVTEFLYALVLKKNLSKALMMEYNNMRVEVDLNKDLVNIVRFPVLNKEQSNYLNAVALYTKPRIQNFVNNVNVENSKAINFGLLKCGVQELYNISALNVRYYKILDKKVFGAFDELLKVVVRSWKEQEEERERRQKELESLYKFPSKSEEDEIEEDFNRLFPSSRDKDFADLEPQELGDDSESLNNQPTSYIGVITLDDVKFVSQTHSEFLRVHTQSEWLRAEGVHRSVDFILPLLSKFKLYQVLIKKFGECLNYKVDSQIISSLNILTYVAENFGDTKSLGNRSPTTSYNFYKDANIDEVKNSYHILEELRLHIGELLKEWPDHPSLKWINVVIDRIFSFDIASPLSRFLTGFEILLAKCHEWEENAHTGVSLQEYIQNLVRQIILWRQIEMNIWKDSLNVAFERANEPVSKWWFYIYSVVSQFIEEDKIAVGTLVETLKTFIEQSNLGEFSNRLQLLLTFHYHVVQLERTKNTDVLCAILWNLHKYYKQYESNVIAKIKELRTPIEKKLKDYVKIVRWKDISYWAIKQTAERTHKTLHKHIREFEVTLKQPVVQCLTQKGSETKEVGVWDNTEPNKRSTCDVTYIIKDAKWNFDVAEEEETIEIFKHSKKYFNKSCRLCENILTKTNYSESIENLNEFVTDVIESSIRLQNLEVNTTLTKDKQKSQAKAILQQKRKALADLFKALAEIGLSYRTGIIQFRTSNECDRFLIKPIDLNAGFSHLNKENCNDDNLLSIWKDCESYYYRAQAKFDALKINLRSPAQDLGLQNVDRCKGFSQNLMQMIYGHKFLLVNTSRVFYYLRVYSQSLAVFNDCTTTRVPSEMHEKIVNLLQKILVTLEQYKIILSTTPEEINIEDDVPILKSFHNFIQYKNDDTWRYCSGKIDSTLSSTQQLLVTLASNSNYVPSVEFKCAKPVLVSIPLQDILNNFNSILESLQNFNEAFNNIPTISSVQWLVVEITQLKESLLQHPNSHVESLNLSNVKRNAQKLVKKILIILQNMYHKYNKVLEDDEKNLLKTSILNNLLTDSNVLDMTAVLKHLHNTVKYAHKLNPFEVLKCRNIFLQIRPILNQLILFYEYFLTQQISAYRSICKMSFVLSNVFVELTAKGFCVPPEFSEELNEGMNQASNGMGLGDGEGERDVSDRIESEDQLEDAEPAGKEKQEQDDKDCKEEEKGIEMSEDFDSKLQDIEKDEDDVDEKSDNEDADEQMGDTDKNADRLDQEIWGSDEEIENFDEDQKEEKGEKGEKQGEDELAAKENESSNANDDKEGKHSQEKEKEINKMDDPEYDDNQIDPYHGNPPQYPEPEAMDLPENMEVDDDMQENDENPNEENPFDIDTMKEQQPPLEPEPEVEPEQNENDEQISESSDVENTNKDKDEDTTNNCEDQTTDDVKKPEENSDENLKNEKDNQQSALDETQTQDESQAMDADNIDASDNVKMNKSENQKNNQNNEICQEDKPDKEGVGQSRMEESKSGHAGQAAAQEDVTSNRLDEDELQTNRRPGETDSKRSLGNVNESVKKKLKTIEAQYEDDAEDTRENTEDTSAEMYQHIKDAQKSDNQVLDAATEEQVSEQKELPDLQTEKEDSLKMHEDPEEIDVSEAVKQKAEKVESELKKKSDRQHHEGNALEDLNNMEVEGDIIETTTVPRGTDTTYHTRYDAIDHKEFSHLPLSQINEIRNEVHQQLSSWSEPPTTIEAQQTWRKILSVTSGLAQGLSEQLRLVLEPTQASRLKGDYRTGRRINMRKIIPYIASQFRKDKIWLRRTKPSKREYKIVLAIDDSSSMSDNRSKELTFESVALISKALTLLESGQLSVLSFGETTDVLHKLSDPFTERSGSNILQKFQFSQKKTCVSKLVDFATEMLNTTQSNTTASIAKLLIIVSDGRGIFSEGEVYVQQAVRRAKLSNVFMVFVIVDNPESKDSILDIRTPMFKDGKLLGIKPYMDSFPFPFYIILRNINSLPNVLSDALRQWFEIVSNVDK</sequence>
<proteinExistence type="predicted"/>
<evidence type="ECO:0000313" key="5">
    <source>
        <dbReference type="EMBL" id="KAK4879011.1"/>
    </source>
</evidence>
<dbReference type="SUPFAM" id="SSF53300">
    <property type="entry name" value="vWA-like"/>
    <property type="match status" value="1"/>
</dbReference>
<keyword evidence="2" id="KW-0067">ATP-binding</keyword>
<organism evidence="5 6">
    <name type="scientific">Aquatica leii</name>
    <dbReference type="NCBI Taxonomy" id="1421715"/>
    <lineage>
        <taxon>Eukaryota</taxon>
        <taxon>Metazoa</taxon>
        <taxon>Ecdysozoa</taxon>
        <taxon>Arthropoda</taxon>
        <taxon>Hexapoda</taxon>
        <taxon>Insecta</taxon>
        <taxon>Pterygota</taxon>
        <taxon>Neoptera</taxon>
        <taxon>Endopterygota</taxon>
        <taxon>Coleoptera</taxon>
        <taxon>Polyphaga</taxon>
        <taxon>Elateriformia</taxon>
        <taxon>Elateroidea</taxon>
        <taxon>Lampyridae</taxon>
        <taxon>Luciolinae</taxon>
        <taxon>Aquatica</taxon>
    </lineage>
</organism>
<feature type="compositionally biased region" description="Acidic residues" evidence="3">
    <location>
        <begin position="2409"/>
        <end position="2436"/>
    </location>
</feature>